<dbReference type="AlphaFoldDB" id="W9YEM3"/>
<evidence type="ECO:0000313" key="1">
    <source>
        <dbReference type="EMBL" id="EXJ91322.1"/>
    </source>
</evidence>
<gene>
    <name evidence="1" type="ORF">A1O1_04434</name>
</gene>
<dbReference type="OrthoDB" id="4149656at2759"/>
<protein>
    <recommendedName>
        <fullName evidence="3">Transcription factor domain-containing protein</fullName>
    </recommendedName>
</protein>
<dbReference type="Proteomes" id="UP000019484">
    <property type="component" value="Unassembled WGS sequence"/>
</dbReference>
<accession>W9YEM3</accession>
<organism evidence="1 2">
    <name type="scientific">Capronia coronata CBS 617.96</name>
    <dbReference type="NCBI Taxonomy" id="1182541"/>
    <lineage>
        <taxon>Eukaryota</taxon>
        <taxon>Fungi</taxon>
        <taxon>Dikarya</taxon>
        <taxon>Ascomycota</taxon>
        <taxon>Pezizomycotina</taxon>
        <taxon>Eurotiomycetes</taxon>
        <taxon>Chaetothyriomycetidae</taxon>
        <taxon>Chaetothyriales</taxon>
        <taxon>Herpotrichiellaceae</taxon>
        <taxon>Capronia</taxon>
    </lineage>
</organism>
<sequence length="470" mass="52783">MPLVRDEPNLGGQFHFISIQNPDDAKDRTARRLARSHAVARSLENKRKLQQKSGLNFRVVSLSDDNGRHASKRPRSQTLQVVASPRSVSADAPSLFRMLAAESPRLLALLSQHQAQQTREPVFSVSDELVLQNFRSVLRKGLDDHALVSAVMLTFAFTVGAGSVDMEYLGYQSEALSSLRQRMSSPDRAISESTLGAILLLAGIEARLGMPHQVQLHMSAIQQLLDVCRTKGVYLSDGIKRAIFWQDLNSSVLTGSSRVVDHTTFSELHWTRDACSPDLFILPSGFKAQSHLLGDEFVEVLKDLHALQRIRDSADPSSPKDMISMARIDNHQAFIQSRLVRLPIRSPISEACRVAAYLCSTMLRCKLWPASTIPSHISARLLFKLKECNDDPIWDDRPDLLAWLLHIGGAFAPTKTIRSNYVALLRSNRSTRLRDLYTSWPELLETLKRFIWSEKAFASPVKAFWEESSF</sequence>
<dbReference type="PANTHER" id="PTHR37540:SF5">
    <property type="entry name" value="TRANSCRIPTION FACTOR DOMAIN-CONTAINING PROTEIN"/>
    <property type="match status" value="1"/>
</dbReference>
<comment type="caution">
    <text evidence="1">The sequence shown here is derived from an EMBL/GenBank/DDBJ whole genome shotgun (WGS) entry which is preliminary data.</text>
</comment>
<dbReference type="eggNOG" id="ENOG502SJ3X">
    <property type="taxonomic scope" value="Eukaryota"/>
</dbReference>
<evidence type="ECO:0008006" key="3">
    <source>
        <dbReference type="Google" id="ProtNLM"/>
    </source>
</evidence>
<reference evidence="1 2" key="1">
    <citation type="submission" date="2013-03" db="EMBL/GenBank/DDBJ databases">
        <title>The Genome Sequence of Capronia coronata CBS 617.96.</title>
        <authorList>
            <consortium name="The Broad Institute Genomics Platform"/>
            <person name="Cuomo C."/>
            <person name="de Hoog S."/>
            <person name="Gorbushina A."/>
            <person name="Walker B."/>
            <person name="Young S.K."/>
            <person name="Zeng Q."/>
            <person name="Gargeya S."/>
            <person name="Fitzgerald M."/>
            <person name="Haas B."/>
            <person name="Abouelleil A."/>
            <person name="Allen A.W."/>
            <person name="Alvarado L."/>
            <person name="Arachchi H.M."/>
            <person name="Berlin A.M."/>
            <person name="Chapman S.B."/>
            <person name="Gainer-Dewar J."/>
            <person name="Goldberg J."/>
            <person name="Griggs A."/>
            <person name="Gujja S."/>
            <person name="Hansen M."/>
            <person name="Howarth C."/>
            <person name="Imamovic A."/>
            <person name="Ireland A."/>
            <person name="Larimer J."/>
            <person name="McCowan C."/>
            <person name="Murphy C."/>
            <person name="Pearson M."/>
            <person name="Poon T.W."/>
            <person name="Priest M."/>
            <person name="Roberts A."/>
            <person name="Saif S."/>
            <person name="Shea T."/>
            <person name="Sisk P."/>
            <person name="Sykes S."/>
            <person name="Wortman J."/>
            <person name="Nusbaum C."/>
            <person name="Birren B."/>
        </authorList>
    </citation>
    <scope>NUCLEOTIDE SEQUENCE [LARGE SCALE GENOMIC DNA]</scope>
    <source>
        <strain evidence="1 2">CBS 617.96</strain>
    </source>
</reference>
<evidence type="ECO:0000313" key="2">
    <source>
        <dbReference type="Proteomes" id="UP000019484"/>
    </source>
</evidence>
<dbReference type="PANTHER" id="PTHR37540">
    <property type="entry name" value="TRANSCRIPTION FACTOR (ACR-2), PUTATIVE-RELATED-RELATED"/>
    <property type="match status" value="1"/>
</dbReference>
<dbReference type="RefSeq" id="XP_007723516.1">
    <property type="nucleotide sequence ID" value="XM_007725326.1"/>
</dbReference>
<dbReference type="GeneID" id="19159315"/>
<proteinExistence type="predicted"/>
<name>W9YEM3_9EURO</name>
<keyword evidence="2" id="KW-1185">Reference proteome</keyword>
<dbReference type="EMBL" id="AMWN01000003">
    <property type="protein sequence ID" value="EXJ91322.1"/>
    <property type="molecule type" value="Genomic_DNA"/>
</dbReference>
<dbReference type="STRING" id="1182541.W9YEM3"/>
<dbReference type="HOGENOM" id="CLU_037227_1_0_1"/>